<name>A0A1T5FIJ3_9SPHI</name>
<sequence length="883" mass="98580">MRFLLIPFLLLLCCGGVFSQGIQKVLDDMAVYSGNNPQEKLYLHLDKYAYTAGETVWFKAYATIGIQNLFSNHSGIAYVELIDGAKKVVNSMTIPMVMGLGMGDFKLTDTITEGSYRLRAYTNWMRNADEKFFYDRTIQVANGRSDNIITTTSVRSGEKNNIYEIQLKSLTGVPLAKNPVRYEVISDGKSVERKRGSTDENGNLTVELSKKYSNAHIKLRFDNFEKIPVNKLLKMLPPEVKNDVQLFPEGGKLLENKINNIAVKAVNPKGLGIKTKVIFKVGADTAGVAETNDLGMGVTYLFVQPNSVFDVQAEFEDGSKMELVMPEVYKTGYSIAVNSQHENKVFAQLNLSEDLVSQKDVYFVVHYLGEVVFVSKQKLSKDELVFSVDKKVLPSGVLTISILNDQFLPIVERPIFNYNDKDVLPVVLRLNKTSFATRDKVQVDMQIGAEMDSIRFGAFSAAVVDLTKIKDNPMLAPNILSSLLLSADLKGYIENPGYYFDGTEGRVREVDMLMLTQGWRNIDWGVLGEDVKPKFEVEKSQRISGYTKKLGRTKPEPHAKVQLISTKNYMDFVDTTSNEDGYFVFDNLLFPDSIKFLISARDQNKGKNNIDIVINTLEKPAVGDNRNWADERWDVNAAYVDQINLSKQFFAELESRGLMEKAIAIEEVVVRATKKKKVAENSSNLNGPGNADQIITSEELETCPTLDMCLSGRLLGVVFNGGIPYNTRGNVPMQVVLDGMYIEADQLSMINVSDVESVEVLRNANYTSIYGMNGGNGLIIITSKTGASAMRSYVPKGILTVQPQGLHVNRTFYKPVYDAADGVQLSRDLRTTIHWEPSLVADKEGKASFNFFTSDGKGKYLMVIEGLDLTGRILRKVMELEVK</sequence>
<feature type="chain" id="PRO_5012549747" evidence="1">
    <location>
        <begin position="20"/>
        <end position="883"/>
    </location>
</feature>
<dbReference type="EMBL" id="FUZF01000016">
    <property type="protein sequence ID" value="SKB96034.1"/>
    <property type="molecule type" value="Genomic_DNA"/>
</dbReference>
<feature type="domain" description="TonB-dependent receptor plug" evidence="2">
    <location>
        <begin position="722"/>
        <end position="777"/>
    </location>
</feature>
<evidence type="ECO:0000313" key="4">
    <source>
        <dbReference type="Proteomes" id="UP000190150"/>
    </source>
</evidence>
<dbReference type="SUPFAM" id="SSF56935">
    <property type="entry name" value="Porins"/>
    <property type="match status" value="1"/>
</dbReference>
<dbReference type="InterPro" id="IPR012910">
    <property type="entry name" value="Plug_dom"/>
</dbReference>
<keyword evidence="4" id="KW-1185">Reference proteome</keyword>
<feature type="signal peptide" evidence="1">
    <location>
        <begin position="1"/>
        <end position="19"/>
    </location>
</feature>
<keyword evidence="1" id="KW-0732">Signal</keyword>
<dbReference type="Pfam" id="PF07715">
    <property type="entry name" value="Plug"/>
    <property type="match status" value="1"/>
</dbReference>
<protein>
    <submittedName>
        <fullName evidence="3">TonB-dependent outer membrane receptor, SusC/RagA subfamily, signature region</fullName>
    </submittedName>
</protein>
<proteinExistence type="predicted"/>
<dbReference type="AlphaFoldDB" id="A0A1T5FIJ3"/>
<dbReference type="Proteomes" id="UP000190150">
    <property type="component" value="Unassembled WGS sequence"/>
</dbReference>
<organism evidence="3 4">
    <name type="scientific">Sphingobacterium nematocida</name>
    <dbReference type="NCBI Taxonomy" id="1513896"/>
    <lineage>
        <taxon>Bacteria</taxon>
        <taxon>Pseudomonadati</taxon>
        <taxon>Bacteroidota</taxon>
        <taxon>Sphingobacteriia</taxon>
        <taxon>Sphingobacteriales</taxon>
        <taxon>Sphingobacteriaceae</taxon>
        <taxon>Sphingobacterium</taxon>
    </lineage>
</organism>
<evidence type="ECO:0000313" key="3">
    <source>
        <dbReference type="EMBL" id="SKB96034.1"/>
    </source>
</evidence>
<dbReference type="Gene3D" id="2.170.130.10">
    <property type="entry name" value="TonB-dependent receptor, plug domain"/>
    <property type="match status" value="1"/>
</dbReference>
<evidence type="ECO:0000256" key="1">
    <source>
        <dbReference type="SAM" id="SignalP"/>
    </source>
</evidence>
<dbReference type="InterPro" id="IPR037066">
    <property type="entry name" value="Plug_dom_sf"/>
</dbReference>
<accession>A0A1T5FIJ3</accession>
<dbReference type="STRING" id="1513896.SAMN05660841_03304"/>
<evidence type="ECO:0000259" key="2">
    <source>
        <dbReference type="Pfam" id="PF07715"/>
    </source>
</evidence>
<reference evidence="4" key="1">
    <citation type="submission" date="2017-02" db="EMBL/GenBank/DDBJ databases">
        <authorList>
            <person name="Varghese N."/>
            <person name="Submissions S."/>
        </authorList>
    </citation>
    <scope>NUCLEOTIDE SEQUENCE [LARGE SCALE GENOMIC DNA]</scope>
    <source>
        <strain evidence="4">DSM 24091</strain>
    </source>
</reference>
<gene>
    <name evidence="3" type="ORF">SAMN05660841_03304</name>
</gene>
<dbReference type="RefSeq" id="WP_245801073.1">
    <property type="nucleotide sequence ID" value="NZ_FUZF01000016.1"/>
</dbReference>
<keyword evidence="3" id="KW-0675">Receptor</keyword>
<dbReference type="Gene3D" id="2.60.40.1930">
    <property type="match status" value="1"/>
</dbReference>